<sequence>MIVEPTRPTSPSPKSQPQTTTTTGTKPSSSSSPSTQTMPTTDLKNNLTTTLTILTRGAPTNDLKSLTLHTSMVCPKSAYLSRLAQQTTDIKLLELDSDAFSIFAAWAYGGKIDFDVGDGSAPFADEGDTLASVLECYTLSLSLEAPGFGNAVLDRACEISKDKGLVFRDDVINEIFRRTEPASAQGGLLRRWIVEEWVWQFDCEGVGQLEWSAHRGLGREFLFEVVRCQAARLGKGAKKHRSPSSRAERYHLAETVCVD</sequence>
<evidence type="ECO:0000313" key="1">
    <source>
        <dbReference type="EMBL" id="KAK3706129.1"/>
    </source>
</evidence>
<organism evidence="1 2">
    <name type="scientific">Vermiconidia calcicola</name>
    <dbReference type="NCBI Taxonomy" id="1690605"/>
    <lineage>
        <taxon>Eukaryota</taxon>
        <taxon>Fungi</taxon>
        <taxon>Dikarya</taxon>
        <taxon>Ascomycota</taxon>
        <taxon>Pezizomycotina</taxon>
        <taxon>Dothideomycetes</taxon>
        <taxon>Dothideomycetidae</taxon>
        <taxon>Mycosphaerellales</taxon>
        <taxon>Extremaceae</taxon>
        <taxon>Vermiconidia</taxon>
    </lineage>
</organism>
<dbReference type="EMBL" id="JAUTXU010000123">
    <property type="protein sequence ID" value="KAK3706129.1"/>
    <property type="molecule type" value="Genomic_DNA"/>
</dbReference>
<keyword evidence="2" id="KW-1185">Reference proteome</keyword>
<proteinExistence type="predicted"/>
<name>A0ACC3MZI8_9PEZI</name>
<protein>
    <submittedName>
        <fullName evidence="1">Uncharacterized protein</fullName>
    </submittedName>
</protein>
<dbReference type="Proteomes" id="UP001281147">
    <property type="component" value="Unassembled WGS sequence"/>
</dbReference>
<accession>A0ACC3MZI8</accession>
<comment type="caution">
    <text evidence="1">The sequence shown here is derived from an EMBL/GenBank/DDBJ whole genome shotgun (WGS) entry which is preliminary data.</text>
</comment>
<evidence type="ECO:0000313" key="2">
    <source>
        <dbReference type="Proteomes" id="UP001281147"/>
    </source>
</evidence>
<reference evidence="1" key="1">
    <citation type="submission" date="2023-07" db="EMBL/GenBank/DDBJ databases">
        <title>Black Yeasts Isolated from many extreme environments.</title>
        <authorList>
            <person name="Coleine C."/>
            <person name="Stajich J.E."/>
            <person name="Selbmann L."/>
        </authorList>
    </citation>
    <scope>NUCLEOTIDE SEQUENCE</scope>
    <source>
        <strain evidence="1">CCFEE 5714</strain>
    </source>
</reference>
<gene>
    <name evidence="1" type="ORF">LTR37_012956</name>
</gene>